<keyword evidence="2" id="KW-1185">Reference proteome</keyword>
<gene>
    <name evidence="1" type="ORF">A0H81_02763</name>
</gene>
<name>A0A1C7MKP9_GRIFR</name>
<proteinExistence type="predicted"/>
<organism evidence="1 2">
    <name type="scientific">Grifola frondosa</name>
    <name type="common">Maitake</name>
    <name type="synonym">Polyporus frondosus</name>
    <dbReference type="NCBI Taxonomy" id="5627"/>
    <lineage>
        <taxon>Eukaryota</taxon>
        <taxon>Fungi</taxon>
        <taxon>Dikarya</taxon>
        <taxon>Basidiomycota</taxon>
        <taxon>Agaricomycotina</taxon>
        <taxon>Agaricomycetes</taxon>
        <taxon>Polyporales</taxon>
        <taxon>Grifolaceae</taxon>
        <taxon>Grifola</taxon>
    </lineage>
</organism>
<dbReference type="EMBL" id="LUGG01000002">
    <property type="protein sequence ID" value="OBZ77425.1"/>
    <property type="molecule type" value="Genomic_DNA"/>
</dbReference>
<dbReference type="Proteomes" id="UP000092993">
    <property type="component" value="Unassembled WGS sequence"/>
</dbReference>
<dbReference type="AlphaFoldDB" id="A0A1C7MKP9"/>
<reference evidence="1 2" key="1">
    <citation type="submission" date="2016-03" db="EMBL/GenBank/DDBJ databases">
        <title>Whole genome sequencing of Grifola frondosa 9006-11.</title>
        <authorList>
            <person name="Min B."/>
            <person name="Park H."/>
            <person name="Kim J.-G."/>
            <person name="Cho H."/>
            <person name="Oh Y.-L."/>
            <person name="Kong W.-S."/>
            <person name="Choi I.-G."/>
        </authorList>
    </citation>
    <scope>NUCLEOTIDE SEQUENCE [LARGE SCALE GENOMIC DNA]</scope>
    <source>
        <strain evidence="1 2">9006-11</strain>
    </source>
</reference>
<sequence>MRERSTSLLTCTRTVYRSTVVRAPVRNTNPFRIERAAPTAVVFETTRDGNGKKTGYNTAPAFASVTRGAHRSANIFRVERLPHESANESHISDVEPTTSATIERAFSKSPAVAEEERDVSHCDVDVHPKNIAASTDVVGGTDTAVSSSVVDTARVKDAHVFHSVPPIATTFHGRRRSKCAYDRHAHEGGCRRERRRQSPRLACYHY</sequence>
<evidence type="ECO:0000313" key="1">
    <source>
        <dbReference type="EMBL" id="OBZ77425.1"/>
    </source>
</evidence>
<evidence type="ECO:0000313" key="2">
    <source>
        <dbReference type="Proteomes" id="UP000092993"/>
    </source>
</evidence>
<accession>A0A1C7MKP9</accession>
<comment type="caution">
    <text evidence="1">The sequence shown here is derived from an EMBL/GenBank/DDBJ whole genome shotgun (WGS) entry which is preliminary data.</text>
</comment>
<protein>
    <submittedName>
        <fullName evidence="1">Uncharacterized protein</fullName>
    </submittedName>
</protein>